<dbReference type="InParanoid" id="A0A2J7RR06"/>
<name>A0A2J7RR06_9NEOP</name>
<feature type="non-terminal residue" evidence="1">
    <location>
        <position position="1"/>
    </location>
</feature>
<accession>A0A2J7RR06</accession>
<proteinExistence type="predicted"/>
<gene>
    <name evidence="1" type="ORF">B7P43_G14700</name>
</gene>
<sequence>VCVSLFLSVPSVICLQCPTSQEEWKKVSKEFEDRWQFPNCIGAMDGKHVAITPPPGTGSFFFNYKYFHSQVLFGVANTNYELLFFSLGSNGRNFLRSKIQNQYTPLECLDDEDFETGNVTPGYRCSQFMDLERRQQFFPTQDAKLVGELFLEYFNNEGKLPWQDMFCF</sequence>
<dbReference type="AlphaFoldDB" id="A0A2J7RR06"/>
<dbReference type="EMBL" id="NEVH01000612">
    <property type="protein sequence ID" value="PNF43272.1"/>
    <property type="molecule type" value="Genomic_DNA"/>
</dbReference>
<evidence type="ECO:0008006" key="3">
    <source>
        <dbReference type="Google" id="ProtNLM"/>
    </source>
</evidence>
<comment type="caution">
    <text evidence="1">The sequence shown here is derived from an EMBL/GenBank/DDBJ whole genome shotgun (WGS) entry which is preliminary data.</text>
</comment>
<reference evidence="1 2" key="1">
    <citation type="submission" date="2017-12" db="EMBL/GenBank/DDBJ databases">
        <title>Hemimetabolous genomes reveal molecular basis of termite eusociality.</title>
        <authorList>
            <person name="Harrison M.C."/>
            <person name="Jongepier E."/>
            <person name="Robertson H.M."/>
            <person name="Arning N."/>
            <person name="Bitard-Feildel T."/>
            <person name="Chao H."/>
            <person name="Childers C.P."/>
            <person name="Dinh H."/>
            <person name="Doddapaneni H."/>
            <person name="Dugan S."/>
            <person name="Gowin J."/>
            <person name="Greiner C."/>
            <person name="Han Y."/>
            <person name="Hu H."/>
            <person name="Hughes D.S.T."/>
            <person name="Huylmans A.-K."/>
            <person name="Kemena C."/>
            <person name="Kremer L.P.M."/>
            <person name="Lee S.L."/>
            <person name="Lopez-Ezquerra A."/>
            <person name="Mallet L."/>
            <person name="Monroy-Kuhn J.M."/>
            <person name="Moser A."/>
            <person name="Murali S.C."/>
            <person name="Muzny D.M."/>
            <person name="Otani S."/>
            <person name="Piulachs M.-D."/>
            <person name="Poelchau M."/>
            <person name="Qu J."/>
            <person name="Schaub F."/>
            <person name="Wada-Katsumata A."/>
            <person name="Worley K.C."/>
            <person name="Xie Q."/>
            <person name="Ylla G."/>
            <person name="Poulsen M."/>
            <person name="Gibbs R.A."/>
            <person name="Schal C."/>
            <person name="Richards S."/>
            <person name="Belles X."/>
            <person name="Korb J."/>
            <person name="Bornberg-Bauer E."/>
        </authorList>
    </citation>
    <scope>NUCLEOTIDE SEQUENCE [LARGE SCALE GENOMIC DNA]</scope>
    <source>
        <tissue evidence="1">Whole body</tissue>
    </source>
</reference>
<evidence type="ECO:0000313" key="1">
    <source>
        <dbReference type="EMBL" id="PNF43272.1"/>
    </source>
</evidence>
<dbReference type="STRING" id="105785.A0A2J7RR06"/>
<dbReference type="OrthoDB" id="2668416at2759"/>
<organism evidence="1 2">
    <name type="scientific">Cryptotermes secundus</name>
    <dbReference type="NCBI Taxonomy" id="105785"/>
    <lineage>
        <taxon>Eukaryota</taxon>
        <taxon>Metazoa</taxon>
        <taxon>Ecdysozoa</taxon>
        <taxon>Arthropoda</taxon>
        <taxon>Hexapoda</taxon>
        <taxon>Insecta</taxon>
        <taxon>Pterygota</taxon>
        <taxon>Neoptera</taxon>
        <taxon>Polyneoptera</taxon>
        <taxon>Dictyoptera</taxon>
        <taxon>Blattodea</taxon>
        <taxon>Blattoidea</taxon>
        <taxon>Termitoidae</taxon>
        <taxon>Kalotermitidae</taxon>
        <taxon>Cryptotermitinae</taxon>
        <taxon>Cryptotermes</taxon>
    </lineage>
</organism>
<keyword evidence="2" id="KW-1185">Reference proteome</keyword>
<dbReference type="Proteomes" id="UP000235965">
    <property type="component" value="Unassembled WGS sequence"/>
</dbReference>
<evidence type="ECO:0000313" key="2">
    <source>
        <dbReference type="Proteomes" id="UP000235965"/>
    </source>
</evidence>
<protein>
    <recommendedName>
        <fullName evidence="3">DDE Tnp4 domain-containing protein</fullName>
    </recommendedName>
</protein>